<accession>A0A1R4KKK3</accession>
<evidence type="ECO:0000256" key="7">
    <source>
        <dbReference type="ARBA" id="ARBA00048501"/>
    </source>
</evidence>
<dbReference type="GO" id="GO:0046872">
    <property type="term" value="F:metal ion binding"/>
    <property type="evidence" value="ECO:0007669"/>
    <property type="project" value="InterPro"/>
</dbReference>
<dbReference type="PROSITE" id="PS00867">
    <property type="entry name" value="CPSASE_2"/>
    <property type="match status" value="1"/>
</dbReference>
<protein>
    <recommendedName>
        <fullName evidence="2">biotin carboxylase</fullName>
        <ecNumber evidence="2">6.3.4.14</ecNumber>
    </recommendedName>
</protein>
<evidence type="ECO:0000259" key="10">
    <source>
        <dbReference type="PROSITE" id="PS50975"/>
    </source>
</evidence>
<gene>
    <name evidence="12" type="ORF">FM104_13430</name>
</gene>
<dbReference type="InterPro" id="IPR011053">
    <property type="entry name" value="Single_hybrid_motif"/>
</dbReference>
<dbReference type="InterPro" id="IPR000089">
    <property type="entry name" value="Biotin_lipoyl"/>
</dbReference>
<evidence type="ECO:0000256" key="8">
    <source>
        <dbReference type="PROSITE-ProRule" id="PRU00409"/>
    </source>
</evidence>
<dbReference type="Pfam" id="PF02786">
    <property type="entry name" value="CPSase_L_D2"/>
    <property type="match status" value="1"/>
</dbReference>
<dbReference type="InterPro" id="IPR011764">
    <property type="entry name" value="Biotin_carboxylation_dom"/>
</dbReference>
<dbReference type="RefSeq" id="WP_256971664.1">
    <property type="nucleotide sequence ID" value="NZ_FUKO01000034.1"/>
</dbReference>
<dbReference type="Proteomes" id="UP000196320">
    <property type="component" value="Unassembled WGS sequence"/>
</dbReference>
<dbReference type="SMART" id="SM00878">
    <property type="entry name" value="Biotin_carb_C"/>
    <property type="match status" value="1"/>
</dbReference>
<dbReference type="CDD" id="cd06850">
    <property type="entry name" value="biotinyl_domain"/>
    <property type="match status" value="1"/>
</dbReference>
<dbReference type="SUPFAM" id="SSF51246">
    <property type="entry name" value="Rudiment single hybrid motif"/>
    <property type="match status" value="1"/>
</dbReference>
<sequence length="644" mass="67918">MMTQHDAAASDTTLFDTVLVANRGEIARRIIRTLRTLGIRSVAVYSDADEDAPHVREADEAVHIGSAPAAESYLKVDAIVAAAQATGAQAIHPGYGFLSESMSLATACAAAGIVFIGPDVRAIEIMGDKARARDHVSQHGVPVVPGFNAAGLDDAQIRARADEVGYPLLVKPSAGGGGKGMEVVNDGDGLASALATARRVALAAFGDDAMVLERLVQRPRHIEVQIFGDAHGTVQAFGERECTLQRRHQKVIEEAPAAHLPDRVRQRLLDAAVAAAKSVDYVGAGTVEFLVEADAVDDIFFIEMNTRLQVEHPVTEAVTRSDLVALQLLVSAGGALPDLPEVRGHAVEARVYAEAPERGFLPSTGRVLLFAAPQDVRVDAAVETGSEVTGFYDPMIAKVIAFGPDRATALRRLDSALARTTVLGVETNIAFLRALCQHERVVAGDLDTGLIETMLPLAPQEPTDRMLGAAAALSSASSSTTAGADSLWHALAGWRLGAETTSPAVSFLTDDDRVVDAPAGTTAGTAAAAADADGEVWVSERGLTMRLRPLSRRASMRRRLAERMPASGPREPEGRAPMPGSIVAVHVADGDTVKAGDPLVSIEAMKMEHPVLAPHDGTVHLLVALGDQVRRDQPVARVSEQETV</sequence>
<feature type="domain" description="Lipoyl-binding" evidence="9">
    <location>
        <begin position="561"/>
        <end position="639"/>
    </location>
</feature>
<feature type="domain" description="ATP-grasp" evidence="10">
    <location>
        <begin position="133"/>
        <end position="332"/>
    </location>
</feature>
<evidence type="ECO:0000256" key="1">
    <source>
        <dbReference type="ARBA" id="ARBA00001953"/>
    </source>
</evidence>
<proteinExistence type="predicted"/>
<dbReference type="GO" id="GO:0005524">
    <property type="term" value="F:ATP binding"/>
    <property type="evidence" value="ECO:0007669"/>
    <property type="project" value="UniProtKB-UniRule"/>
</dbReference>
<dbReference type="AlphaFoldDB" id="A0A1R4KKK3"/>
<reference evidence="12 13" key="1">
    <citation type="submission" date="2017-02" db="EMBL/GenBank/DDBJ databases">
        <authorList>
            <person name="Peterson S.W."/>
        </authorList>
    </citation>
    <scope>NUCLEOTIDE SEQUENCE [LARGE SCALE GENOMIC DNA]</scope>
    <source>
        <strain evidence="12 13">B Mb 05.01</strain>
    </source>
</reference>
<dbReference type="Pfam" id="PF00364">
    <property type="entry name" value="Biotin_lipoyl"/>
    <property type="match status" value="1"/>
</dbReference>
<keyword evidence="13" id="KW-1185">Reference proteome</keyword>
<dbReference type="InterPro" id="IPR001882">
    <property type="entry name" value="Biotin_BS"/>
</dbReference>
<name>A0A1R4KKK3_9MICO</name>
<dbReference type="Gene3D" id="3.30.470.20">
    <property type="entry name" value="ATP-grasp fold, B domain"/>
    <property type="match status" value="1"/>
</dbReference>
<dbReference type="InterPro" id="IPR016185">
    <property type="entry name" value="PreATP-grasp_dom_sf"/>
</dbReference>
<evidence type="ECO:0000259" key="11">
    <source>
        <dbReference type="PROSITE" id="PS50979"/>
    </source>
</evidence>
<feature type="domain" description="Biotin carboxylation" evidence="11">
    <location>
        <begin position="14"/>
        <end position="456"/>
    </location>
</feature>
<dbReference type="FunFam" id="2.40.50.100:FF:000003">
    <property type="entry name" value="Acetyl-CoA carboxylase biotin carboxyl carrier protein"/>
    <property type="match status" value="1"/>
</dbReference>
<evidence type="ECO:0000313" key="13">
    <source>
        <dbReference type="Proteomes" id="UP000196320"/>
    </source>
</evidence>
<evidence type="ECO:0000256" key="6">
    <source>
        <dbReference type="ARBA" id="ARBA00023267"/>
    </source>
</evidence>
<keyword evidence="5 8" id="KW-0067">ATP-binding</keyword>
<dbReference type="PROSITE" id="PS50975">
    <property type="entry name" value="ATP_GRASP"/>
    <property type="match status" value="1"/>
</dbReference>
<evidence type="ECO:0000256" key="3">
    <source>
        <dbReference type="ARBA" id="ARBA00022598"/>
    </source>
</evidence>
<dbReference type="GO" id="GO:0004075">
    <property type="term" value="F:biotin carboxylase activity"/>
    <property type="evidence" value="ECO:0007669"/>
    <property type="project" value="UniProtKB-EC"/>
</dbReference>
<dbReference type="InterPro" id="IPR005482">
    <property type="entry name" value="Biotin_COase_C"/>
</dbReference>
<dbReference type="SUPFAM" id="SSF56059">
    <property type="entry name" value="Glutathione synthetase ATP-binding domain-like"/>
    <property type="match status" value="1"/>
</dbReference>
<dbReference type="Pfam" id="PF00289">
    <property type="entry name" value="Biotin_carb_N"/>
    <property type="match status" value="1"/>
</dbReference>
<keyword evidence="3 12" id="KW-0436">Ligase</keyword>
<dbReference type="PANTHER" id="PTHR18866:SF33">
    <property type="entry name" value="METHYLCROTONOYL-COA CARBOXYLASE SUBUNIT ALPHA, MITOCHONDRIAL-RELATED"/>
    <property type="match status" value="1"/>
</dbReference>
<dbReference type="EC" id="6.3.4.14" evidence="2"/>
<dbReference type="Pfam" id="PF02785">
    <property type="entry name" value="Biotin_carb_C"/>
    <property type="match status" value="1"/>
</dbReference>
<dbReference type="FunFam" id="3.40.50.20:FF:000010">
    <property type="entry name" value="Propionyl-CoA carboxylase subunit alpha"/>
    <property type="match status" value="1"/>
</dbReference>
<dbReference type="InterPro" id="IPR050856">
    <property type="entry name" value="Biotin_carboxylase_complex"/>
</dbReference>
<evidence type="ECO:0000256" key="4">
    <source>
        <dbReference type="ARBA" id="ARBA00022741"/>
    </source>
</evidence>
<dbReference type="InterPro" id="IPR005481">
    <property type="entry name" value="BC-like_N"/>
</dbReference>
<organism evidence="12 13">
    <name type="scientific">Microbacterium esteraromaticum</name>
    <dbReference type="NCBI Taxonomy" id="57043"/>
    <lineage>
        <taxon>Bacteria</taxon>
        <taxon>Bacillati</taxon>
        <taxon>Actinomycetota</taxon>
        <taxon>Actinomycetes</taxon>
        <taxon>Micrococcales</taxon>
        <taxon>Microbacteriaceae</taxon>
        <taxon>Microbacterium</taxon>
    </lineage>
</organism>
<dbReference type="PROSITE" id="PS50968">
    <property type="entry name" value="BIOTINYL_LIPOYL"/>
    <property type="match status" value="1"/>
</dbReference>
<evidence type="ECO:0000256" key="2">
    <source>
        <dbReference type="ARBA" id="ARBA00013263"/>
    </source>
</evidence>
<keyword evidence="6" id="KW-0092">Biotin</keyword>
<comment type="catalytic activity">
    <reaction evidence="7">
        <text>N(6)-biotinyl-L-lysyl-[protein] + hydrogencarbonate + ATP = N(6)-carboxybiotinyl-L-lysyl-[protein] + ADP + phosphate + H(+)</text>
        <dbReference type="Rhea" id="RHEA:13501"/>
        <dbReference type="Rhea" id="RHEA-COMP:10505"/>
        <dbReference type="Rhea" id="RHEA-COMP:10506"/>
        <dbReference type="ChEBI" id="CHEBI:15378"/>
        <dbReference type="ChEBI" id="CHEBI:17544"/>
        <dbReference type="ChEBI" id="CHEBI:30616"/>
        <dbReference type="ChEBI" id="CHEBI:43474"/>
        <dbReference type="ChEBI" id="CHEBI:83144"/>
        <dbReference type="ChEBI" id="CHEBI:83145"/>
        <dbReference type="ChEBI" id="CHEBI:456216"/>
        <dbReference type="EC" id="6.3.4.14"/>
    </reaction>
    <physiologicalReaction direction="left-to-right" evidence="7">
        <dbReference type="Rhea" id="RHEA:13502"/>
    </physiologicalReaction>
</comment>
<dbReference type="EMBL" id="FUKO01000034">
    <property type="protein sequence ID" value="SJN44564.1"/>
    <property type="molecule type" value="Genomic_DNA"/>
</dbReference>
<dbReference type="PROSITE" id="PS00866">
    <property type="entry name" value="CPSASE_1"/>
    <property type="match status" value="1"/>
</dbReference>
<dbReference type="InterPro" id="IPR011054">
    <property type="entry name" value="Rudment_hybrid_motif"/>
</dbReference>
<dbReference type="SUPFAM" id="SSF52440">
    <property type="entry name" value="PreATP-grasp domain"/>
    <property type="match status" value="1"/>
</dbReference>
<evidence type="ECO:0000313" key="12">
    <source>
        <dbReference type="EMBL" id="SJN44564.1"/>
    </source>
</evidence>
<dbReference type="InterPro" id="IPR011761">
    <property type="entry name" value="ATP-grasp"/>
</dbReference>
<comment type="cofactor">
    <cofactor evidence="1">
        <name>biotin</name>
        <dbReference type="ChEBI" id="CHEBI:57586"/>
    </cofactor>
</comment>
<keyword evidence="4 8" id="KW-0547">Nucleotide-binding</keyword>
<dbReference type="Gene3D" id="2.40.50.100">
    <property type="match status" value="1"/>
</dbReference>
<evidence type="ECO:0000259" key="9">
    <source>
        <dbReference type="PROSITE" id="PS50968"/>
    </source>
</evidence>
<dbReference type="PANTHER" id="PTHR18866">
    <property type="entry name" value="CARBOXYLASE:PYRUVATE/ACETYL-COA/PROPIONYL-COA CARBOXYLASE"/>
    <property type="match status" value="1"/>
</dbReference>
<dbReference type="PROSITE" id="PS00188">
    <property type="entry name" value="BIOTIN"/>
    <property type="match status" value="1"/>
</dbReference>
<dbReference type="SUPFAM" id="SSF51230">
    <property type="entry name" value="Single hybrid motif"/>
    <property type="match status" value="1"/>
</dbReference>
<evidence type="ECO:0000256" key="5">
    <source>
        <dbReference type="ARBA" id="ARBA00022840"/>
    </source>
</evidence>
<dbReference type="InterPro" id="IPR005479">
    <property type="entry name" value="CPAse_ATP-bd"/>
</dbReference>
<dbReference type="PROSITE" id="PS50979">
    <property type="entry name" value="BC"/>
    <property type="match status" value="1"/>
</dbReference>